<comment type="similarity">
    <text evidence="2 7">Belongs to the major facilitator superfamily. Sugar transporter (TC 2.A.1.1) family.</text>
</comment>
<protein>
    <recommendedName>
        <fullName evidence="10">Major facilitator superfamily (MFS) profile domain-containing protein</fullName>
    </recommendedName>
</protein>
<feature type="transmembrane region" description="Helical" evidence="9">
    <location>
        <begin position="285"/>
        <end position="304"/>
    </location>
</feature>
<feature type="region of interest" description="Disordered" evidence="8">
    <location>
        <begin position="518"/>
        <end position="541"/>
    </location>
</feature>
<organism evidence="11 12">
    <name type="scientific">Lepraria finkii</name>
    <dbReference type="NCBI Taxonomy" id="1340010"/>
    <lineage>
        <taxon>Eukaryota</taxon>
        <taxon>Fungi</taxon>
        <taxon>Dikarya</taxon>
        <taxon>Ascomycota</taxon>
        <taxon>Pezizomycotina</taxon>
        <taxon>Lecanoromycetes</taxon>
        <taxon>OSLEUM clade</taxon>
        <taxon>Lecanoromycetidae</taxon>
        <taxon>Lecanorales</taxon>
        <taxon>Lecanorineae</taxon>
        <taxon>Stereocaulaceae</taxon>
        <taxon>Lepraria</taxon>
    </lineage>
</organism>
<dbReference type="PROSITE" id="PS00217">
    <property type="entry name" value="SUGAR_TRANSPORT_2"/>
    <property type="match status" value="1"/>
</dbReference>
<dbReference type="PROSITE" id="PS50850">
    <property type="entry name" value="MFS"/>
    <property type="match status" value="1"/>
</dbReference>
<feature type="domain" description="Major facilitator superfamily (MFS) profile" evidence="10">
    <location>
        <begin position="9"/>
        <end position="471"/>
    </location>
</feature>
<dbReference type="InterPro" id="IPR050360">
    <property type="entry name" value="MFS_Sugar_Transporters"/>
</dbReference>
<comment type="subcellular location">
    <subcellularLocation>
        <location evidence="1">Membrane</location>
        <topology evidence="1">Multi-pass membrane protein</topology>
    </subcellularLocation>
</comment>
<dbReference type="InterPro" id="IPR005829">
    <property type="entry name" value="Sugar_transporter_CS"/>
</dbReference>
<evidence type="ECO:0000313" key="11">
    <source>
        <dbReference type="EMBL" id="KAL2059176.1"/>
    </source>
</evidence>
<accession>A0ABR4BQF5</accession>
<feature type="transmembrane region" description="Helical" evidence="9">
    <location>
        <begin position="90"/>
        <end position="109"/>
    </location>
</feature>
<dbReference type="SUPFAM" id="SSF103473">
    <property type="entry name" value="MFS general substrate transporter"/>
    <property type="match status" value="1"/>
</dbReference>
<feature type="transmembrane region" description="Helical" evidence="9">
    <location>
        <begin position="418"/>
        <end position="437"/>
    </location>
</feature>
<sequence>MPIGNVYVIAAIAIVGGGLFGFDISSMSAILGTPQYKCYFNQGPPTTDPGQCQGPRASVQGGITASMAGGSWLAALCSGFISDIFGRKKAIMFGAIVWVIGSIIVSASQNIGMLIVGRIINGFCVGICSAQVPVYISELAPPSKRGRLVGAQQWAITWGILIMFYISYGCSFINGTAAFRLPWALQMIPAILLFIGMYFLPESPRWLARKDRWEDCHTVLTLVHGKGDPNSPFVAKELQDIKDMCEFERNNADASFLELFKPNMINRTHIGVFTQIWSQLTGMNVMMYYITYVFAMAGLTGNNLLVSSSIQYVINVFMTIPALLYVDHWGRRPTLLVGALLMMTWMFANGGLLKSYGHYAGPQGVNNTPEASWSISGPPSKAVIACSYLFVASYAPTWGPVSWIYPPELYPLRIRGKAVALSTSANWAFNFALGYFVPPAFVNIKWETYILFGVFLFAMFVHVYFAFPETAGKTLEEVEFMFTDPLGPKYIGTIPWKTKIVTQKALLLERGELDEEKAVQFGHEEDAERSASESREQNVKA</sequence>
<dbReference type="InterPro" id="IPR036259">
    <property type="entry name" value="MFS_trans_sf"/>
</dbReference>
<evidence type="ECO:0000256" key="2">
    <source>
        <dbReference type="ARBA" id="ARBA00010992"/>
    </source>
</evidence>
<dbReference type="Pfam" id="PF00083">
    <property type="entry name" value="Sugar_tr"/>
    <property type="match status" value="1"/>
</dbReference>
<feature type="transmembrane region" description="Helical" evidence="9">
    <location>
        <begin position="382"/>
        <end position="406"/>
    </location>
</feature>
<keyword evidence="3 7" id="KW-0813">Transport</keyword>
<feature type="transmembrane region" description="Helical" evidence="9">
    <location>
        <begin position="6"/>
        <end position="31"/>
    </location>
</feature>
<dbReference type="PANTHER" id="PTHR48022">
    <property type="entry name" value="PLASTIDIC GLUCOSE TRANSPORTER 4"/>
    <property type="match status" value="1"/>
</dbReference>
<name>A0ABR4BQF5_9LECA</name>
<dbReference type="PRINTS" id="PR00171">
    <property type="entry name" value="SUGRTRNSPORT"/>
</dbReference>
<evidence type="ECO:0000256" key="5">
    <source>
        <dbReference type="ARBA" id="ARBA00022989"/>
    </source>
</evidence>
<feature type="transmembrane region" description="Helical" evidence="9">
    <location>
        <begin position="310"/>
        <end position="326"/>
    </location>
</feature>
<dbReference type="InterPro" id="IPR020846">
    <property type="entry name" value="MFS_dom"/>
</dbReference>
<dbReference type="Gene3D" id="1.20.1250.20">
    <property type="entry name" value="MFS general substrate transporter like domains"/>
    <property type="match status" value="1"/>
</dbReference>
<reference evidence="11 12" key="1">
    <citation type="submission" date="2024-09" db="EMBL/GenBank/DDBJ databases">
        <title>Rethinking Asexuality: The Enigmatic Case of Functional Sexual Genes in Lepraria (Stereocaulaceae).</title>
        <authorList>
            <person name="Doellman M."/>
            <person name="Sun Y."/>
            <person name="Barcenas-Pena A."/>
            <person name="Lumbsch H.T."/>
            <person name="Grewe F."/>
        </authorList>
    </citation>
    <scope>NUCLEOTIDE SEQUENCE [LARGE SCALE GENOMIC DNA]</scope>
    <source>
        <strain evidence="11 12">Grewe 0041</strain>
    </source>
</reference>
<dbReference type="EMBL" id="JBHFEH010000001">
    <property type="protein sequence ID" value="KAL2059176.1"/>
    <property type="molecule type" value="Genomic_DNA"/>
</dbReference>
<dbReference type="PROSITE" id="PS00216">
    <property type="entry name" value="SUGAR_TRANSPORT_1"/>
    <property type="match status" value="2"/>
</dbReference>
<evidence type="ECO:0000256" key="1">
    <source>
        <dbReference type="ARBA" id="ARBA00004141"/>
    </source>
</evidence>
<evidence type="ECO:0000313" key="12">
    <source>
        <dbReference type="Proteomes" id="UP001590951"/>
    </source>
</evidence>
<dbReference type="CDD" id="cd17356">
    <property type="entry name" value="MFS_HXT"/>
    <property type="match status" value="1"/>
</dbReference>
<gene>
    <name evidence="11" type="ORF">ABVK25_000468</name>
</gene>
<evidence type="ECO:0000256" key="6">
    <source>
        <dbReference type="ARBA" id="ARBA00023136"/>
    </source>
</evidence>
<comment type="caution">
    <text evidence="11">The sequence shown here is derived from an EMBL/GenBank/DDBJ whole genome shotgun (WGS) entry which is preliminary data.</text>
</comment>
<dbReference type="InterPro" id="IPR005828">
    <property type="entry name" value="MFS_sugar_transport-like"/>
</dbReference>
<proteinExistence type="inferred from homology"/>
<keyword evidence="12" id="KW-1185">Reference proteome</keyword>
<feature type="transmembrane region" description="Helical" evidence="9">
    <location>
        <begin position="115"/>
        <end position="136"/>
    </location>
</feature>
<evidence type="ECO:0000256" key="3">
    <source>
        <dbReference type="ARBA" id="ARBA00022448"/>
    </source>
</evidence>
<dbReference type="NCBIfam" id="TIGR00879">
    <property type="entry name" value="SP"/>
    <property type="match status" value="1"/>
</dbReference>
<keyword evidence="5 9" id="KW-1133">Transmembrane helix</keyword>
<dbReference type="PANTHER" id="PTHR48022:SF7">
    <property type="entry name" value="MAJOR FACILITATOR SUPERFAMILY (MFS) PROFILE DOMAIN-CONTAINING PROTEIN-RELATED"/>
    <property type="match status" value="1"/>
</dbReference>
<evidence type="ECO:0000256" key="4">
    <source>
        <dbReference type="ARBA" id="ARBA00022692"/>
    </source>
</evidence>
<feature type="transmembrane region" description="Helical" evidence="9">
    <location>
        <begin position="180"/>
        <end position="200"/>
    </location>
</feature>
<evidence type="ECO:0000256" key="9">
    <source>
        <dbReference type="SAM" id="Phobius"/>
    </source>
</evidence>
<evidence type="ECO:0000256" key="7">
    <source>
        <dbReference type="RuleBase" id="RU003346"/>
    </source>
</evidence>
<keyword evidence="6 9" id="KW-0472">Membrane</keyword>
<dbReference type="InterPro" id="IPR003663">
    <property type="entry name" value="Sugar/inositol_transpt"/>
</dbReference>
<feature type="transmembrane region" description="Helical" evidence="9">
    <location>
        <begin position="333"/>
        <end position="353"/>
    </location>
</feature>
<feature type="transmembrane region" description="Helical" evidence="9">
    <location>
        <begin position="148"/>
        <end position="168"/>
    </location>
</feature>
<evidence type="ECO:0000256" key="8">
    <source>
        <dbReference type="SAM" id="MobiDB-lite"/>
    </source>
</evidence>
<dbReference type="Proteomes" id="UP001590951">
    <property type="component" value="Unassembled WGS sequence"/>
</dbReference>
<keyword evidence="4 9" id="KW-0812">Transmembrane</keyword>
<feature type="transmembrane region" description="Helical" evidence="9">
    <location>
        <begin position="449"/>
        <end position="467"/>
    </location>
</feature>
<evidence type="ECO:0000259" key="10">
    <source>
        <dbReference type="PROSITE" id="PS50850"/>
    </source>
</evidence>